<dbReference type="AlphaFoldDB" id="A0A662D6S5"/>
<proteinExistence type="predicted"/>
<protein>
    <submittedName>
        <fullName evidence="1">Thymidylate synthase</fullName>
    </submittedName>
</protein>
<dbReference type="Proteomes" id="UP000280417">
    <property type="component" value="Unassembled WGS sequence"/>
</dbReference>
<evidence type="ECO:0000313" key="2">
    <source>
        <dbReference type="Proteomes" id="UP000280417"/>
    </source>
</evidence>
<organism evidence="1 2">
    <name type="scientific">Aerophobetes bacterium</name>
    <dbReference type="NCBI Taxonomy" id="2030807"/>
    <lineage>
        <taxon>Bacteria</taxon>
        <taxon>Candidatus Aerophobota</taxon>
    </lineage>
</organism>
<dbReference type="Pfam" id="PF02593">
    <property type="entry name" value="DUF166"/>
    <property type="match status" value="1"/>
</dbReference>
<comment type="caution">
    <text evidence="1">The sequence shown here is derived from an EMBL/GenBank/DDBJ whole genome shotgun (WGS) entry which is preliminary data.</text>
</comment>
<feature type="non-terminal residue" evidence="1">
    <location>
        <position position="1"/>
    </location>
</feature>
<accession>A0A662D6S5</accession>
<reference evidence="1 2" key="1">
    <citation type="submission" date="2018-06" db="EMBL/GenBank/DDBJ databases">
        <title>Extensive metabolic versatility and redundancy in microbially diverse, dynamic hydrothermal sediments.</title>
        <authorList>
            <person name="Dombrowski N."/>
            <person name="Teske A."/>
            <person name="Baker B.J."/>
        </authorList>
    </citation>
    <scope>NUCLEOTIDE SEQUENCE [LARGE SCALE GENOMIC DNA]</scope>
    <source>
        <strain evidence="1">B3_G15</strain>
    </source>
</reference>
<sequence>GLRNQIKKELETSGISCAFPSPFCSLTENFSENEYIKLFARYFGKPQIILNCNKGKVTRLILKREAPCGCSRFIAEKLTGVKVEEAEEKAGLFHHYYPCLASGKIDAGKDSLLHQSANITKLVVKKAIRACKREQTS</sequence>
<dbReference type="EMBL" id="QMQA01000281">
    <property type="protein sequence ID" value="RLE11145.1"/>
    <property type="molecule type" value="Genomic_DNA"/>
</dbReference>
<dbReference type="InterPro" id="IPR003745">
    <property type="entry name" value="DUF166"/>
</dbReference>
<evidence type="ECO:0000313" key="1">
    <source>
        <dbReference type="EMBL" id="RLE11145.1"/>
    </source>
</evidence>
<name>A0A662D6S5_UNCAE</name>
<gene>
    <name evidence="1" type="ORF">DRJ04_08585</name>
</gene>